<dbReference type="GO" id="GO:0004190">
    <property type="term" value="F:aspartic-type endopeptidase activity"/>
    <property type="evidence" value="ECO:0007669"/>
    <property type="project" value="InterPro"/>
</dbReference>
<feature type="transmembrane region" description="Helical" evidence="2">
    <location>
        <begin position="67"/>
        <end position="85"/>
    </location>
</feature>
<evidence type="ECO:0000256" key="2">
    <source>
        <dbReference type="SAM" id="Phobius"/>
    </source>
</evidence>
<feature type="transmembrane region" description="Helical" evidence="2">
    <location>
        <begin position="138"/>
        <end position="154"/>
    </location>
</feature>
<accession>A0A410QE12</accession>
<keyword evidence="2" id="KW-0472">Membrane</keyword>
<dbReference type="GO" id="GO:0030436">
    <property type="term" value="P:asexual sporulation"/>
    <property type="evidence" value="ECO:0007669"/>
    <property type="project" value="InterPro"/>
</dbReference>
<dbReference type="GO" id="GO:0006508">
    <property type="term" value="P:proteolysis"/>
    <property type="evidence" value="ECO:0007669"/>
    <property type="project" value="InterPro"/>
</dbReference>
<dbReference type="KEGG" id="spoa:EQM13_11010"/>
<evidence type="ECO:0000256" key="1">
    <source>
        <dbReference type="PIRSR" id="PIRSR018571-1"/>
    </source>
</evidence>
<dbReference type="AlphaFoldDB" id="A0A410QE12"/>
<keyword evidence="2" id="KW-0812">Transmembrane</keyword>
<evidence type="ECO:0000313" key="4">
    <source>
        <dbReference type="Proteomes" id="UP000287969"/>
    </source>
</evidence>
<dbReference type="OrthoDB" id="2690199at2"/>
<dbReference type="Proteomes" id="UP000287969">
    <property type="component" value="Chromosome"/>
</dbReference>
<evidence type="ECO:0000313" key="3">
    <source>
        <dbReference type="EMBL" id="QAT62078.1"/>
    </source>
</evidence>
<feature type="active site" evidence="1">
    <location>
        <position position="186"/>
    </location>
</feature>
<protein>
    <submittedName>
        <fullName evidence="3">Sigma-E processing peptidase SpoIIGA</fullName>
    </submittedName>
</protein>
<dbReference type="InterPro" id="IPR005081">
    <property type="entry name" value="SpoIIGA"/>
</dbReference>
<feature type="transmembrane region" description="Helical" evidence="2">
    <location>
        <begin position="12"/>
        <end position="31"/>
    </location>
</feature>
<dbReference type="NCBIfam" id="TIGR02854">
    <property type="entry name" value="spore_II_GA"/>
    <property type="match status" value="1"/>
</dbReference>
<dbReference type="EMBL" id="CP035282">
    <property type="protein sequence ID" value="QAT62078.1"/>
    <property type="molecule type" value="Genomic_DNA"/>
</dbReference>
<organism evidence="3 4">
    <name type="scientific">Acidilutibacter cellobiosedens</name>
    <dbReference type="NCBI Taxonomy" id="2507161"/>
    <lineage>
        <taxon>Bacteria</taxon>
        <taxon>Bacillati</taxon>
        <taxon>Bacillota</taxon>
        <taxon>Tissierellia</taxon>
        <taxon>Tissierellales</taxon>
        <taxon>Acidilutibacteraceae</taxon>
        <taxon>Acidilutibacter</taxon>
    </lineage>
</organism>
<feature type="transmembrane region" description="Helical" evidence="2">
    <location>
        <begin position="97"/>
        <end position="118"/>
    </location>
</feature>
<gene>
    <name evidence="3" type="primary">spoIIGA</name>
    <name evidence="3" type="ORF">EQM13_11010</name>
</gene>
<keyword evidence="4" id="KW-1185">Reference proteome</keyword>
<dbReference type="PIRSF" id="PIRSF018571">
    <property type="entry name" value="SpoIIGA"/>
    <property type="match status" value="1"/>
</dbReference>
<proteinExistence type="predicted"/>
<feature type="transmembrane region" description="Helical" evidence="2">
    <location>
        <begin position="43"/>
        <end position="61"/>
    </location>
</feature>
<sequence length="310" mass="35765">MNILKGGLMVYVYVEYLLLENAIINFIILYVTNKVTRTKTNKIRILIAAIVGSLYALVVFYPEFHYLTKFSVKVSVSILMIVIAYNPAKLKTFIKLLAYFYIISFIFAGAGLAVFYILKNSDLTYHKIYFINDFTSQLLIISITFSVLLIRYVFNYFNLKLNKEDVFTEVAVTLRGRKAIFTALVDTGNSLKEPISQKPVVIVEFEAIKNILPLKLQNYYMKNKGFNLDDFTNIMMELKDEIKLRFIPFKSIGKDNGILIGFKPDELDILNEKINRRITQDIVIAIYNNKMSDGEKYKGLLHPEILYKGV</sequence>
<name>A0A410QE12_9FIRM</name>
<keyword evidence="2" id="KW-1133">Transmembrane helix</keyword>
<reference evidence="4" key="1">
    <citation type="submission" date="2019-01" db="EMBL/GenBank/DDBJ databases">
        <title>Draft genomes of a novel of Sporanaerobacter strains.</title>
        <authorList>
            <person name="Ma S."/>
        </authorList>
    </citation>
    <scope>NUCLEOTIDE SEQUENCE [LARGE SCALE GENOMIC DNA]</scope>
    <source>
        <strain evidence="4">NJN-17</strain>
    </source>
</reference>
<dbReference type="Pfam" id="PF03419">
    <property type="entry name" value="Peptidase_U4"/>
    <property type="match status" value="1"/>
</dbReference>